<evidence type="ECO:0000256" key="2">
    <source>
        <dbReference type="ARBA" id="ARBA00022692"/>
    </source>
</evidence>
<keyword evidence="2" id="KW-0812">Transmembrane</keyword>
<reference evidence="6 7" key="1">
    <citation type="journal article" date="2014" name="Mol. Plant">
        <title>Chromosome Scale Genome Assembly and Transcriptome Profiling of Nannochloropsis gaditana in Nitrogen Depletion.</title>
        <authorList>
            <person name="Corteggiani Carpinelli E."/>
            <person name="Telatin A."/>
            <person name="Vitulo N."/>
            <person name="Forcato C."/>
            <person name="D'Angelo M."/>
            <person name="Schiavon R."/>
            <person name="Vezzi A."/>
            <person name="Giacometti G.M."/>
            <person name="Morosinotto T."/>
            <person name="Valle G."/>
        </authorList>
    </citation>
    <scope>NUCLEOTIDE SEQUENCE [LARGE SCALE GENOMIC DNA]</scope>
    <source>
        <strain evidence="6 7">B-31</strain>
    </source>
</reference>
<keyword evidence="3" id="KW-1133">Transmembrane helix</keyword>
<sequence length="196" mass="21137">MRHILSLFLAPTLMVTGFLLPRLPQYHTTSRAASPLRMVLPSAKEGKGKVASFYPFETSLGVKGKKDNSEVGTDAARQLLGMKGAAQTDDLLKIRVQLMKPVTWIPLIWGVVCGAAASGNYHWANPFDQGSPDAVPLSLGLEDAAKAVTCMVLAGPLLTGFTQTINDWYDKDIDAINEPYRPIPSGRISEVGREGG</sequence>
<dbReference type="Gene3D" id="1.10.357.140">
    <property type="entry name" value="UbiA prenyltransferase"/>
    <property type="match status" value="1"/>
</dbReference>
<keyword evidence="4" id="KW-0472">Membrane</keyword>
<dbReference type="EMBL" id="AZIL01000377">
    <property type="protein sequence ID" value="EWM27823.1"/>
    <property type="molecule type" value="Genomic_DNA"/>
</dbReference>
<evidence type="ECO:0000256" key="1">
    <source>
        <dbReference type="ARBA" id="ARBA00004141"/>
    </source>
</evidence>
<feature type="signal peptide" evidence="5">
    <location>
        <begin position="1"/>
        <end position="17"/>
    </location>
</feature>
<accession>W7TWB4</accession>
<evidence type="ECO:0000256" key="5">
    <source>
        <dbReference type="SAM" id="SignalP"/>
    </source>
</evidence>
<evidence type="ECO:0000256" key="4">
    <source>
        <dbReference type="ARBA" id="ARBA00023136"/>
    </source>
</evidence>
<dbReference type="PANTHER" id="PTHR42723:SF1">
    <property type="entry name" value="CHLOROPHYLL SYNTHASE, CHLOROPLASTIC"/>
    <property type="match status" value="1"/>
</dbReference>
<dbReference type="GO" id="GO:0016020">
    <property type="term" value="C:membrane"/>
    <property type="evidence" value="ECO:0007669"/>
    <property type="project" value="UniProtKB-SubCell"/>
</dbReference>
<protein>
    <submittedName>
        <fullName evidence="6">Chlorophyll synthetase</fullName>
    </submittedName>
</protein>
<name>W7TWB4_9STRA</name>
<dbReference type="InterPro" id="IPR050475">
    <property type="entry name" value="Prenyltransferase_related"/>
</dbReference>
<dbReference type="Proteomes" id="UP000019335">
    <property type="component" value="Chromosome 6"/>
</dbReference>
<dbReference type="GO" id="GO:0016765">
    <property type="term" value="F:transferase activity, transferring alkyl or aryl (other than methyl) groups"/>
    <property type="evidence" value="ECO:0007669"/>
    <property type="project" value="InterPro"/>
</dbReference>
<dbReference type="InterPro" id="IPR000537">
    <property type="entry name" value="UbiA_prenyltransferase"/>
</dbReference>
<dbReference type="OrthoDB" id="434972at2759"/>
<dbReference type="PANTHER" id="PTHR42723">
    <property type="entry name" value="CHLOROPHYLL SYNTHASE"/>
    <property type="match status" value="1"/>
</dbReference>
<comment type="caution">
    <text evidence="6">The sequence shown here is derived from an EMBL/GenBank/DDBJ whole genome shotgun (WGS) entry which is preliminary data.</text>
</comment>
<gene>
    <name evidence="6" type="primary">CHS</name>
    <name evidence="6" type="ORF">Naga_100989g1</name>
</gene>
<dbReference type="InterPro" id="IPR044878">
    <property type="entry name" value="UbiA_sf"/>
</dbReference>
<organism evidence="6 7">
    <name type="scientific">Nannochloropsis gaditana</name>
    <dbReference type="NCBI Taxonomy" id="72520"/>
    <lineage>
        <taxon>Eukaryota</taxon>
        <taxon>Sar</taxon>
        <taxon>Stramenopiles</taxon>
        <taxon>Ochrophyta</taxon>
        <taxon>Eustigmatophyceae</taxon>
        <taxon>Eustigmatales</taxon>
        <taxon>Monodopsidaceae</taxon>
        <taxon>Nannochloropsis</taxon>
    </lineage>
</organism>
<keyword evidence="5" id="KW-0732">Signal</keyword>
<proteinExistence type="predicted"/>
<feature type="non-terminal residue" evidence="6">
    <location>
        <position position="196"/>
    </location>
</feature>
<comment type="subcellular location">
    <subcellularLocation>
        <location evidence="1">Membrane</location>
        <topology evidence="1">Multi-pass membrane protein</topology>
    </subcellularLocation>
</comment>
<evidence type="ECO:0000256" key="3">
    <source>
        <dbReference type="ARBA" id="ARBA00022989"/>
    </source>
</evidence>
<dbReference type="AlphaFoldDB" id="W7TWB4"/>
<evidence type="ECO:0000313" key="7">
    <source>
        <dbReference type="Proteomes" id="UP000019335"/>
    </source>
</evidence>
<dbReference type="Pfam" id="PF01040">
    <property type="entry name" value="UbiA"/>
    <property type="match status" value="1"/>
</dbReference>
<feature type="chain" id="PRO_5004901209" evidence="5">
    <location>
        <begin position="18"/>
        <end position="196"/>
    </location>
</feature>
<keyword evidence="7" id="KW-1185">Reference proteome</keyword>
<evidence type="ECO:0000313" key="6">
    <source>
        <dbReference type="EMBL" id="EWM27823.1"/>
    </source>
</evidence>